<dbReference type="Proteomes" id="UP001152795">
    <property type="component" value="Unassembled WGS sequence"/>
</dbReference>
<dbReference type="PANTHER" id="PTHR33332">
    <property type="entry name" value="REVERSE TRANSCRIPTASE DOMAIN-CONTAINING PROTEIN"/>
    <property type="match status" value="1"/>
</dbReference>
<name>A0A7D9DZ68_PARCT</name>
<gene>
    <name evidence="1" type="ORF">PACLA_8A034534</name>
</gene>
<keyword evidence="2" id="KW-1185">Reference proteome</keyword>
<dbReference type="Pfam" id="PF00078">
    <property type="entry name" value="RVT_1"/>
    <property type="match status" value="1"/>
</dbReference>
<accession>A0A7D9DZ68</accession>
<protein>
    <submittedName>
        <fullName evidence="1">Uncharacterized protein</fullName>
    </submittedName>
</protein>
<comment type="caution">
    <text evidence="1">The sequence shown here is derived from an EMBL/GenBank/DDBJ whole genome shotgun (WGS) entry which is preliminary data.</text>
</comment>
<dbReference type="OrthoDB" id="5987290at2759"/>
<reference evidence="1" key="1">
    <citation type="submission" date="2020-04" db="EMBL/GenBank/DDBJ databases">
        <authorList>
            <person name="Alioto T."/>
            <person name="Alioto T."/>
            <person name="Gomez Garrido J."/>
        </authorList>
    </citation>
    <scope>NUCLEOTIDE SEQUENCE</scope>
    <source>
        <strain evidence="1">A484AB</strain>
    </source>
</reference>
<dbReference type="AlphaFoldDB" id="A0A7D9DZ68"/>
<organism evidence="1 2">
    <name type="scientific">Paramuricea clavata</name>
    <name type="common">Red gorgonian</name>
    <name type="synonym">Violescent sea-whip</name>
    <dbReference type="NCBI Taxonomy" id="317549"/>
    <lineage>
        <taxon>Eukaryota</taxon>
        <taxon>Metazoa</taxon>
        <taxon>Cnidaria</taxon>
        <taxon>Anthozoa</taxon>
        <taxon>Octocorallia</taxon>
        <taxon>Malacalcyonacea</taxon>
        <taxon>Plexauridae</taxon>
        <taxon>Paramuricea</taxon>
    </lineage>
</organism>
<dbReference type="InterPro" id="IPR000477">
    <property type="entry name" value="RT_dom"/>
</dbReference>
<dbReference type="PROSITE" id="PS50878">
    <property type="entry name" value="RT_POL"/>
    <property type="match status" value="1"/>
</dbReference>
<proteinExistence type="predicted"/>
<evidence type="ECO:0000313" key="1">
    <source>
        <dbReference type="EMBL" id="CAB3996222.1"/>
    </source>
</evidence>
<evidence type="ECO:0000313" key="2">
    <source>
        <dbReference type="Proteomes" id="UP001152795"/>
    </source>
</evidence>
<dbReference type="EMBL" id="CACRXK020002824">
    <property type="protein sequence ID" value="CAB3996222.1"/>
    <property type="molecule type" value="Genomic_DNA"/>
</dbReference>
<sequence length="420" mass="48153">MSALVQFDCSVMNKDFTRVTPTTETMIDLIITNKADLVENIKTADTGISHHNLVSFSMDFKPRKVPPRIVTIRNCKKMEIEKFKLDLQNAPWSTCEMFEDVEDKCSVWTDIFKDICEEHAPKRKFKLRRQTLPWMSGALRQKMNRRYKALQKAKKERNNEGLWKEYRKLRNEVTAELRRAKSTYFAELANCQKINTRKYWKILNQASGKESNMKTIRAIKSGLCDSEREGVDYGVPQGSVLGPLLFALFCDDLPNCARHDGEELEMYADDTTLTSIGETVDQVILKLNETLGLVSEWCYKNGMTVHPAKTEAMLIKRGTFVGPLPPVQLNGSLVKWVKKSKSLGVTLDNKLKWRGHTENVKLAFVRKLNLLKSMGFLPKHMLEDFYWKVIFPSVTSFSFGETVVKHISKPMKGCTQGPHV</sequence>